<sequence>MKVFGDKITMSIIVKCRFWFVVLASFLFWYLLLCFCNYNSTTTKGSITFKFENLIEPIPFYENDTLFGTQTEDINNILIRTENGDKPSSDFHIVNNGLKGIDHILEPDNRLAPSASEVHSKENIELDTKPINDTTRERESNEDSDSCAGRYVYIHNLPRRFNQDLLKNCASLSNWTNMCEFTSNSGFGPPLSNPGKVYSNRGWHTTNQFSLEVIFHNRMKQYECLTNDTSLASAFFVPYYAGLDVARYLWGYNISMRDSDSLGLVKWLRQKPEWRKMSGRDHFLVAGRITWDFRRLSDEEFDWGNKFLFLPESKNMTVLTIESSPWHNNDFAIPYPTYFHPLKEVEVFQWQNRMRRQRRPFLFSFAGGQRPNIRDSIRGEVIEQCRASRKKCKLLECRDGSNKCQKPEFVMKMFQSSVFCLQPPGDSSTRRSAFDSILAGCIPVFFHPGSAYIQYLWHLPKSFTNYSVFIPDIDVKKRKVSIEKTLLQIPKQKVAEMREEVIRLIPKVVYAGSKLKNLDDAFDISVKGVVERVSRIKREMEEGKDSSLDYAEEVSWKYNFFGTVEDHEWDRYFEKTYPSSFAPHVIGSSSSSSSSSSFLELSRSSRPGAPFSVRISANGHNFPTATRDDLVQGPSCIFVGPIETASKETLEALYRQARDSYYSGKPLIVDDMFDRVELKLRWYGSKSVVKYPRCSLRRQSTYADAEVDLSQVFTLASIWVLFLAIGSSACVVPIIYNIGLAYQGAYNSGMPHINHVPALEFLATVNGVLFLVFGSLIGYPIASASVKVLRGLWRNDLVALKGACPNCGEEVFAFVKSDKSNDTPHRADCHVCESLLEFRTKVEKSDCRLGRKWVYGRIYLVSRRNRRRWL</sequence>
<dbReference type="GO" id="GO:0009773">
    <property type="term" value="P:photosynthetic electron transport in photosystem I"/>
    <property type="evidence" value="ECO:0007669"/>
    <property type="project" value="InterPro"/>
</dbReference>
<evidence type="ECO:0000259" key="3">
    <source>
        <dbReference type="Pfam" id="PF03016"/>
    </source>
</evidence>
<name>A0A7J6FU36_CANSA</name>
<evidence type="ECO:0000256" key="1">
    <source>
        <dbReference type="SAM" id="MobiDB-lite"/>
    </source>
</evidence>
<dbReference type="InterPro" id="IPR039987">
    <property type="entry name" value="PGRL1"/>
</dbReference>
<feature type="compositionally biased region" description="Basic and acidic residues" evidence="1">
    <location>
        <begin position="118"/>
        <end position="141"/>
    </location>
</feature>
<keyword evidence="2" id="KW-0812">Transmembrane</keyword>
<keyword evidence="5" id="KW-1185">Reference proteome</keyword>
<dbReference type="GO" id="GO:0009535">
    <property type="term" value="C:chloroplast thylakoid membrane"/>
    <property type="evidence" value="ECO:0007669"/>
    <property type="project" value="InterPro"/>
</dbReference>
<feature type="domain" description="Exostosin GT47" evidence="3">
    <location>
        <begin position="147"/>
        <end position="484"/>
    </location>
</feature>
<evidence type="ECO:0000313" key="5">
    <source>
        <dbReference type="Proteomes" id="UP000583929"/>
    </source>
</evidence>
<evidence type="ECO:0000256" key="2">
    <source>
        <dbReference type="SAM" id="Phobius"/>
    </source>
</evidence>
<keyword evidence="2" id="KW-1133">Transmembrane helix</keyword>
<accession>A0A7J6FU36</accession>
<reference evidence="4 5" key="1">
    <citation type="journal article" date="2020" name="bioRxiv">
        <title>Sequence and annotation of 42 cannabis genomes reveals extensive copy number variation in cannabinoid synthesis and pathogen resistance genes.</title>
        <authorList>
            <person name="Mckernan K.J."/>
            <person name="Helbert Y."/>
            <person name="Kane L.T."/>
            <person name="Ebling H."/>
            <person name="Zhang L."/>
            <person name="Liu B."/>
            <person name="Eaton Z."/>
            <person name="Mclaughlin S."/>
            <person name="Kingan S."/>
            <person name="Baybayan P."/>
            <person name="Concepcion G."/>
            <person name="Jordan M."/>
            <person name="Riva A."/>
            <person name="Barbazuk W."/>
            <person name="Harkins T."/>
        </authorList>
    </citation>
    <scope>NUCLEOTIDE SEQUENCE [LARGE SCALE GENOMIC DNA]</scope>
    <source>
        <strain evidence="5">cv. Jamaican Lion 4</strain>
        <tissue evidence="4">Leaf</tissue>
    </source>
</reference>
<proteinExistence type="predicted"/>
<dbReference type="PANTHER" id="PTHR31032">
    <property type="entry name" value="PGR5-LIKE PROTEIN 1B, CHLOROPLASTIC"/>
    <property type="match status" value="1"/>
</dbReference>
<dbReference type="Pfam" id="PF03016">
    <property type="entry name" value="Exostosin_GT47"/>
    <property type="match status" value="1"/>
</dbReference>
<protein>
    <recommendedName>
        <fullName evidence="3">Exostosin GT47 domain-containing protein</fullName>
    </recommendedName>
</protein>
<feature type="region of interest" description="Disordered" evidence="1">
    <location>
        <begin position="116"/>
        <end position="143"/>
    </location>
</feature>
<gene>
    <name evidence="4" type="ORF">G4B88_022030</name>
</gene>
<keyword evidence="2" id="KW-0472">Membrane</keyword>
<dbReference type="PANTHER" id="PTHR31032:SF2">
    <property type="entry name" value="PGR5-LIKE A PROTEIN"/>
    <property type="match status" value="1"/>
</dbReference>
<dbReference type="InterPro" id="IPR040911">
    <property type="entry name" value="Exostosin_GT47"/>
</dbReference>
<dbReference type="Proteomes" id="UP000583929">
    <property type="component" value="Unassembled WGS sequence"/>
</dbReference>
<evidence type="ECO:0000313" key="4">
    <source>
        <dbReference type="EMBL" id="KAF4374256.1"/>
    </source>
</evidence>
<feature type="transmembrane region" description="Helical" evidence="2">
    <location>
        <begin position="12"/>
        <end position="32"/>
    </location>
</feature>
<dbReference type="GO" id="GO:0016730">
    <property type="term" value="F:oxidoreductase activity, acting on iron-sulfur proteins as donors"/>
    <property type="evidence" value="ECO:0007669"/>
    <property type="project" value="InterPro"/>
</dbReference>
<organism evidence="4 5">
    <name type="scientific">Cannabis sativa</name>
    <name type="common">Hemp</name>
    <name type="synonym">Marijuana</name>
    <dbReference type="NCBI Taxonomy" id="3483"/>
    <lineage>
        <taxon>Eukaryota</taxon>
        <taxon>Viridiplantae</taxon>
        <taxon>Streptophyta</taxon>
        <taxon>Embryophyta</taxon>
        <taxon>Tracheophyta</taxon>
        <taxon>Spermatophyta</taxon>
        <taxon>Magnoliopsida</taxon>
        <taxon>eudicotyledons</taxon>
        <taxon>Gunneridae</taxon>
        <taxon>Pentapetalae</taxon>
        <taxon>rosids</taxon>
        <taxon>fabids</taxon>
        <taxon>Rosales</taxon>
        <taxon>Cannabaceae</taxon>
        <taxon>Cannabis</taxon>
    </lineage>
</organism>
<dbReference type="AlphaFoldDB" id="A0A7J6FU36"/>
<feature type="transmembrane region" description="Helical" evidence="2">
    <location>
        <begin position="761"/>
        <end position="782"/>
    </location>
</feature>
<comment type="caution">
    <text evidence="4">The sequence shown here is derived from an EMBL/GenBank/DDBJ whole genome shotgun (WGS) entry which is preliminary data.</text>
</comment>
<dbReference type="EMBL" id="JAATIQ010000170">
    <property type="protein sequence ID" value="KAF4374256.1"/>
    <property type="molecule type" value="Genomic_DNA"/>
</dbReference>
<feature type="transmembrane region" description="Helical" evidence="2">
    <location>
        <begin position="718"/>
        <end position="740"/>
    </location>
</feature>